<name>A0A139AHP0_GONPJ</name>
<reference evidence="2 3" key="1">
    <citation type="journal article" date="2015" name="Genome Biol. Evol.">
        <title>Phylogenomic analyses indicate that early fungi evolved digesting cell walls of algal ancestors of land plants.</title>
        <authorList>
            <person name="Chang Y."/>
            <person name="Wang S."/>
            <person name="Sekimoto S."/>
            <person name="Aerts A.L."/>
            <person name="Choi C."/>
            <person name="Clum A."/>
            <person name="LaButti K.M."/>
            <person name="Lindquist E.A."/>
            <person name="Yee Ngan C."/>
            <person name="Ohm R.A."/>
            <person name="Salamov A.A."/>
            <person name="Grigoriev I.V."/>
            <person name="Spatafora J.W."/>
            <person name="Berbee M.L."/>
        </authorList>
    </citation>
    <scope>NUCLEOTIDE SEQUENCE [LARGE SCALE GENOMIC DNA]</scope>
    <source>
        <strain evidence="2 3">JEL478</strain>
    </source>
</reference>
<feature type="compositionally biased region" description="Low complexity" evidence="1">
    <location>
        <begin position="1"/>
        <end position="23"/>
    </location>
</feature>
<evidence type="ECO:0000313" key="2">
    <source>
        <dbReference type="EMBL" id="KXS16317.1"/>
    </source>
</evidence>
<accession>A0A139AHP0</accession>
<proteinExistence type="predicted"/>
<protein>
    <submittedName>
        <fullName evidence="2">Uncharacterized protein</fullName>
    </submittedName>
</protein>
<keyword evidence="3" id="KW-1185">Reference proteome</keyword>
<gene>
    <name evidence="2" type="ORF">M427DRAFT_55745</name>
</gene>
<dbReference type="AlphaFoldDB" id="A0A139AHP0"/>
<evidence type="ECO:0000256" key="1">
    <source>
        <dbReference type="SAM" id="MobiDB-lite"/>
    </source>
</evidence>
<dbReference type="EMBL" id="KQ965754">
    <property type="protein sequence ID" value="KXS16317.1"/>
    <property type="molecule type" value="Genomic_DNA"/>
</dbReference>
<dbReference type="Proteomes" id="UP000070544">
    <property type="component" value="Unassembled WGS sequence"/>
</dbReference>
<sequence length="51" mass="5715">MTPQYSQQQMPYPYQQQQPGSPMTPQQGMYAQPQPMFMPGSPPGAPPGQYQ</sequence>
<feature type="region of interest" description="Disordered" evidence="1">
    <location>
        <begin position="1"/>
        <end position="51"/>
    </location>
</feature>
<feature type="compositionally biased region" description="Pro residues" evidence="1">
    <location>
        <begin position="40"/>
        <end position="51"/>
    </location>
</feature>
<evidence type="ECO:0000313" key="3">
    <source>
        <dbReference type="Proteomes" id="UP000070544"/>
    </source>
</evidence>
<organism evidence="2 3">
    <name type="scientific">Gonapodya prolifera (strain JEL478)</name>
    <name type="common">Monoblepharis prolifera</name>
    <dbReference type="NCBI Taxonomy" id="1344416"/>
    <lineage>
        <taxon>Eukaryota</taxon>
        <taxon>Fungi</taxon>
        <taxon>Fungi incertae sedis</taxon>
        <taxon>Chytridiomycota</taxon>
        <taxon>Chytridiomycota incertae sedis</taxon>
        <taxon>Monoblepharidomycetes</taxon>
        <taxon>Monoblepharidales</taxon>
        <taxon>Gonapodyaceae</taxon>
        <taxon>Gonapodya</taxon>
    </lineage>
</organism>